<keyword evidence="6 8" id="KW-1133">Transmembrane helix</keyword>
<evidence type="ECO:0000256" key="6">
    <source>
        <dbReference type="ARBA" id="ARBA00022989"/>
    </source>
</evidence>
<comment type="similarity">
    <text evidence="2">Belongs to the CPA3 antiporters (TC 2.A.63) subunit F family.</text>
</comment>
<evidence type="ECO:0000313" key="9">
    <source>
        <dbReference type="EMBL" id="NWO23801.1"/>
    </source>
</evidence>
<reference evidence="9 10" key="1">
    <citation type="submission" date="2020-06" db="EMBL/GenBank/DDBJ databases">
        <title>Mogibacterium timidum strain W9173 genomic sequence.</title>
        <authorList>
            <person name="Wade W.G."/>
            <person name="Johnston C.D."/>
            <person name="Chen T."/>
            <person name="Dewhirst F.E."/>
        </authorList>
    </citation>
    <scope>NUCLEOTIDE SEQUENCE [LARGE SCALE GENOMIC DNA]</scope>
    <source>
        <strain evidence="9 10">W9173</strain>
    </source>
</reference>
<dbReference type="GO" id="GO:0005886">
    <property type="term" value="C:plasma membrane"/>
    <property type="evidence" value="ECO:0007669"/>
    <property type="project" value="UniProtKB-SubCell"/>
</dbReference>
<organism evidence="9 10">
    <name type="scientific">Mogibacterium timidum</name>
    <dbReference type="NCBI Taxonomy" id="35519"/>
    <lineage>
        <taxon>Bacteria</taxon>
        <taxon>Bacillati</taxon>
        <taxon>Bacillota</taxon>
        <taxon>Clostridia</taxon>
        <taxon>Peptostreptococcales</taxon>
        <taxon>Anaerovoracaceae</taxon>
        <taxon>Mogibacterium</taxon>
    </lineage>
</organism>
<evidence type="ECO:0000256" key="3">
    <source>
        <dbReference type="ARBA" id="ARBA00022448"/>
    </source>
</evidence>
<dbReference type="GO" id="GO:0015385">
    <property type="term" value="F:sodium:proton antiporter activity"/>
    <property type="evidence" value="ECO:0007669"/>
    <property type="project" value="TreeGrafter"/>
</dbReference>
<protein>
    <submittedName>
        <fullName evidence="9">pH regulation protein F</fullName>
    </submittedName>
</protein>
<dbReference type="PANTHER" id="PTHR34702">
    <property type="entry name" value="NA(+)/H(+) ANTIPORTER SUBUNIT F1"/>
    <property type="match status" value="1"/>
</dbReference>
<keyword evidence="4" id="KW-1003">Cell membrane</keyword>
<dbReference type="PANTHER" id="PTHR34702:SF1">
    <property type="entry name" value="NA(+)_H(+) ANTIPORTER SUBUNIT F"/>
    <property type="match status" value="1"/>
</dbReference>
<dbReference type="RefSeq" id="WP_178978722.1">
    <property type="nucleotide sequence ID" value="NZ_JABXYR010000002.1"/>
</dbReference>
<gene>
    <name evidence="9" type="ORF">HW270_06950</name>
</gene>
<keyword evidence="7 8" id="KW-0472">Membrane</keyword>
<dbReference type="EMBL" id="JABXYR010000002">
    <property type="protein sequence ID" value="NWO23801.1"/>
    <property type="molecule type" value="Genomic_DNA"/>
</dbReference>
<keyword evidence="10" id="KW-1185">Reference proteome</keyword>
<feature type="transmembrane region" description="Helical" evidence="8">
    <location>
        <begin position="33"/>
        <end position="53"/>
    </location>
</feature>
<comment type="subcellular location">
    <subcellularLocation>
        <location evidence="1">Cell membrane</location>
        <topology evidence="1">Multi-pass membrane protein</topology>
    </subcellularLocation>
</comment>
<keyword evidence="3" id="KW-0813">Transport</keyword>
<keyword evidence="5 8" id="KW-0812">Transmembrane</keyword>
<evidence type="ECO:0000313" key="10">
    <source>
        <dbReference type="Proteomes" id="UP000526307"/>
    </source>
</evidence>
<feature type="transmembrane region" description="Helical" evidence="8">
    <location>
        <begin position="6"/>
        <end position="26"/>
    </location>
</feature>
<evidence type="ECO:0000256" key="2">
    <source>
        <dbReference type="ARBA" id="ARBA00009212"/>
    </source>
</evidence>
<evidence type="ECO:0000256" key="7">
    <source>
        <dbReference type="ARBA" id="ARBA00023136"/>
    </source>
</evidence>
<sequence length="86" mass="9537">MHSFFIAILAGLLAIVLTMIITMFVGKTVYDKLNALFVINTNIVMLILVVGLIDDRIDMYIDIALSYAILGFITTVILAKFIGGRR</sequence>
<accession>A0A7Y8VSG3</accession>
<dbReference type="Proteomes" id="UP000526307">
    <property type="component" value="Unassembled WGS sequence"/>
</dbReference>
<evidence type="ECO:0000256" key="8">
    <source>
        <dbReference type="SAM" id="Phobius"/>
    </source>
</evidence>
<dbReference type="InterPro" id="IPR007208">
    <property type="entry name" value="MrpF/PhaF-like"/>
</dbReference>
<proteinExistence type="inferred from homology"/>
<evidence type="ECO:0000256" key="5">
    <source>
        <dbReference type="ARBA" id="ARBA00022692"/>
    </source>
</evidence>
<feature type="transmembrane region" description="Helical" evidence="8">
    <location>
        <begin position="59"/>
        <end position="82"/>
    </location>
</feature>
<dbReference type="AlphaFoldDB" id="A0A7Y8VSG3"/>
<name>A0A7Y8VSG3_9FIRM</name>
<evidence type="ECO:0000256" key="4">
    <source>
        <dbReference type="ARBA" id="ARBA00022475"/>
    </source>
</evidence>
<comment type="caution">
    <text evidence="9">The sequence shown here is derived from an EMBL/GenBank/DDBJ whole genome shotgun (WGS) entry which is preliminary data.</text>
</comment>
<dbReference type="Pfam" id="PF04066">
    <property type="entry name" value="MrpF_PhaF"/>
    <property type="match status" value="1"/>
</dbReference>
<evidence type="ECO:0000256" key="1">
    <source>
        <dbReference type="ARBA" id="ARBA00004651"/>
    </source>
</evidence>